<gene>
    <name evidence="2" type="ORF">DFJ69_5239</name>
</gene>
<dbReference type="RefSeq" id="WP_170177778.1">
    <property type="nucleotide sequence ID" value="NZ_QTTT01000001.1"/>
</dbReference>
<keyword evidence="3" id="KW-1185">Reference proteome</keyword>
<comment type="caution">
    <text evidence="2">The sequence shown here is derived from an EMBL/GenBank/DDBJ whole genome shotgun (WGS) entry which is preliminary data.</text>
</comment>
<feature type="compositionally biased region" description="Pro residues" evidence="1">
    <location>
        <begin position="1"/>
        <end position="10"/>
    </location>
</feature>
<organism evidence="2 3">
    <name type="scientific">Thermomonospora umbrina</name>
    <dbReference type="NCBI Taxonomy" id="111806"/>
    <lineage>
        <taxon>Bacteria</taxon>
        <taxon>Bacillati</taxon>
        <taxon>Actinomycetota</taxon>
        <taxon>Actinomycetes</taxon>
        <taxon>Streptosporangiales</taxon>
        <taxon>Thermomonosporaceae</taxon>
        <taxon>Thermomonospora</taxon>
    </lineage>
</organism>
<dbReference type="AlphaFoldDB" id="A0A3D9T073"/>
<sequence>MISPSHPPAPAAASTETADTEDAATLRLLAGLLLPDFGRWWGGPPWWAGDTPPNPRPCR</sequence>
<reference evidence="2 3" key="1">
    <citation type="submission" date="2018-08" db="EMBL/GenBank/DDBJ databases">
        <title>Sequencing the genomes of 1000 actinobacteria strains.</title>
        <authorList>
            <person name="Klenk H.-P."/>
        </authorList>
    </citation>
    <scope>NUCLEOTIDE SEQUENCE [LARGE SCALE GENOMIC DNA]</scope>
    <source>
        <strain evidence="2 3">DSM 43927</strain>
    </source>
</reference>
<dbReference type="EMBL" id="QTTT01000001">
    <property type="protein sequence ID" value="REE99723.1"/>
    <property type="molecule type" value="Genomic_DNA"/>
</dbReference>
<evidence type="ECO:0000313" key="3">
    <source>
        <dbReference type="Proteomes" id="UP000256661"/>
    </source>
</evidence>
<feature type="compositionally biased region" description="Low complexity" evidence="1">
    <location>
        <begin position="11"/>
        <end position="20"/>
    </location>
</feature>
<dbReference type="Proteomes" id="UP000256661">
    <property type="component" value="Unassembled WGS sequence"/>
</dbReference>
<accession>A0A3D9T073</accession>
<evidence type="ECO:0000313" key="2">
    <source>
        <dbReference type="EMBL" id="REE99723.1"/>
    </source>
</evidence>
<proteinExistence type="predicted"/>
<evidence type="ECO:0000256" key="1">
    <source>
        <dbReference type="SAM" id="MobiDB-lite"/>
    </source>
</evidence>
<name>A0A3D9T073_9ACTN</name>
<feature type="region of interest" description="Disordered" evidence="1">
    <location>
        <begin position="1"/>
        <end position="20"/>
    </location>
</feature>
<protein>
    <submittedName>
        <fullName evidence="2">Uncharacterized protein</fullName>
    </submittedName>
</protein>